<keyword evidence="4" id="KW-1185">Reference proteome</keyword>
<dbReference type="InterPro" id="IPR038765">
    <property type="entry name" value="Papain-like_cys_pep_sf"/>
</dbReference>
<dbReference type="SMART" id="SM00460">
    <property type="entry name" value="TGc"/>
    <property type="match status" value="1"/>
</dbReference>
<feature type="transmembrane region" description="Helical" evidence="1">
    <location>
        <begin position="375"/>
        <end position="395"/>
    </location>
</feature>
<dbReference type="PANTHER" id="PTHR33490:SF3">
    <property type="entry name" value="CONSERVED INTEGRAL MEMBRANE PROTEIN"/>
    <property type="match status" value="1"/>
</dbReference>
<dbReference type="EMBL" id="FQXD01000004">
    <property type="protein sequence ID" value="SHH14819.1"/>
    <property type="molecule type" value="Genomic_DNA"/>
</dbReference>
<protein>
    <submittedName>
        <fullName evidence="3">Transglutaminase-like superfamily protein</fullName>
    </submittedName>
</protein>
<dbReference type="RefSeq" id="WP_073006551.1">
    <property type="nucleotide sequence ID" value="NZ_FQXD01000004.1"/>
</dbReference>
<dbReference type="PANTHER" id="PTHR33490">
    <property type="entry name" value="BLR5614 PROTEIN-RELATED"/>
    <property type="match status" value="1"/>
</dbReference>
<evidence type="ECO:0000256" key="1">
    <source>
        <dbReference type="SAM" id="Phobius"/>
    </source>
</evidence>
<reference evidence="4" key="1">
    <citation type="submission" date="2016-11" db="EMBL/GenBank/DDBJ databases">
        <authorList>
            <person name="Varghese N."/>
            <person name="Submissions S."/>
        </authorList>
    </citation>
    <scope>NUCLEOTIDE SEQUENCE [LARGE SCALE GENOMIC DNA]</scope>
    <source>
        <strain evidence="4">CGMCC 1.6496</strain>
    </source>
</reference>
<keyword evidence="1" id="KW-1133">Transmembrane helix</keyword>
<gene>
    <name evidence="3" type="ORF">SAMN05421807_104186</name>
</gene>
<proteinExistence type="predicted"/>
<keyword evidence="1" id="KW-0812">Transmembrane</keyword>
<dbReference type="Gene3D" id="3.10.620.30">
    <property type="match status" value="1"/>
</dbReference>
<evidence type="ECO:0000259" key="2">
    <source>
        <dbReference type="SMART" id="SM00460"/>
    </source>
</evidence>
<organism evidence="3 4">
    <name type="scientific">Virgibacillus chiguensis</name>
    <dbReference type="NCBI Taxonomy" id="411959"/>
    <lineage>
        <taxon>Bacteria</taxon>
        <taxon>Bacillati</taxon>
        <taxon>Bacillota</taxon>
        <taxon>Bacilli</taxon>
        <taxon>Bacillales</taxon>
        <taxon>Bacillaceae</taxon>
        <taxon>Virgibacillus</taxon>
    </lineage>
</organism>
<dbReference type="Proteomes" id="UP000184079">
    <property type="component" value="Unassembled WGS sequence"/>
</dbReference>
<accession>A0A1M5QM09</accession>
<dbReference type="Pfam" id="PF01841">
    <property type="entry name" value="Transglut_core"/>
    <property type="match status" value="1"/>
</dbReference>
<keyword evidence="1" id="KW-0472">Membrane</keyword>
<feature type="transmembrane region" description="Helical" evidence="1">
    <location>
        <begin position="349"/>
        <end position="368"/>
    </location>
</feature>
<feature type="transmembrane region" description="Helical" evidence="1">
    <location>
        <begin position="322"/>
        <end position="343"/>
    </location>
</feature>
<sequence>MKLNRIAFQYVNKSKDSIEIWLSLAPGTENISFPDIQPEKHQEHPFLGKLYYFNVPSKKKLTYKAVYQPTTNLSLSKEERDYFLRHSELIQVNKETRTMAEKITEGCVHKEEKIKAIFNYVRDNFKYSSRIKERGIQYCITNKIGDCGELSAVVASYCRSLGIPCRIMVGAFRGRFQPHAWNEVYSEDNGWVPIDVSVAMYTFFRYPLRNIGATVRWGAFSKKERYFGEIEDGRIVFSIDPERKLYPTYNDRTPVNDTTVYIVGNGKLAWGYESIHGAAPYMQPIYPCLNDTYETIKTKDLLGTFHVKSNNPIDYYSYQVKIFSFILAVFFVYLDLIISFFNISIPITMIIHGGTSLLLGTFSILTFIRREFNFPILILCVLFMFSTISTIYQFMSAI</sequence>
<name>A0A1M5QM09_9BACI</name>
<evidence type="ECO:0000313" key="4">
    <source>
        <dbReference type="Proteomes" id="UP000184079"/>
    </source>
</evidence>
<dbReference type="AlphaFoldDB" id="A0A1M5QM09"/>
<dbReference type="OrthoDB" id="9787782at2"/>
<evidence type="ECO:0000313" key="3">
    <source>
        <dbReference type="EMBL" id="SHH14819.1"/>
    </source>
</evidence>
<dbReference type="InterPro" id="IPR002931">
    <property type="entry name" value="Transglutaminase-like"/>
</dbReference>
<feature type="domain" description="Transglutaminase-like" evidence="2">
    <location>
        <begin position="139"/>
        <end position="198"/>
    </location>
</feature>
<dbReference type="SUPFAM" id="SSF54001">
    <property type="entry name" value="Cysteine proteinases"/>
    <property type="match status" value="1"/>
</dbReference>